<dbReference type="InterPro" id="IPR004590">
    <property type="entry name" value="ssDNA_annealing_RecT"/>
</dbReference>
<evidence type="ECO:0000313" key="6">
    <source>
        <dbReference type="Proteomes" id="UP000323594"/>
    </source>
</evidence>
<dbReference type="EMBL" id="CDNC01000047">
    <property type="protein sequence ID" value="CEM63011.1"/>
    <property type="molecule type" value="Genomic_DNA"/>
</dbReference>
<dbReference type="Pfam" id="PF03837">
    <property type="entry name" value="RecT"/>
    <property type="match status" value="1"/>
</dbReference>
<reference evidence="2" key="2">
    <citation type="submission" date="2015-01" db="EMBL/GenBank/DDBJ databases">
        <authorList>
            <person name="Xiang T."/>
            <person name="Song Y."/>
            <person name="Huang L."/>
            <person name="Wang B."/>
            <person name="Wu P."/>
        </authorList>
    </citation>
    <scope>NUCLEOTIDE SEQUENCE [LARGE SCALE GENOMIC DNA]</scope>
    <source>
        <strain evidence="2">V1</strain>
    </source>
</reference>
<dbReference type="Proteomes" id="UP000323594">
    <property type="component" value="Chromosome"/>
</dbReference>
<protein>
    <submittedName>
        <fullName evidence="2 3">Protein RecT</fullName>
    </submittedName>
</protein>
<organism evidence="2 5">
    <name type="scientific">Treponema phagedenis</name>
    <dbReference type="NCBI Taxonomy" id="162"/>
    <lineage>
        <taxon>Bacteria</taxon>
        <taxon>Pseudomonadati</taxon>
        <taxon>Spirochaetota</taxon>
        <taxon>Spirochaetia</taxon>
        <taxon>Spirochaetales</taxon>
        <taxon>Treponemataceae</taxon>
        <taxon>Treponema</taxon>
    </lineage>
</organism>
<gene>
    <name evidence="2" type="primary">recT</name>
    <name evidence="3" type="ORF">FUT82_05325</name>
    <name evidence="4" type="ORF">FUT82_08890</name>
    <name evidence="2" type="ORF">TPHV1_510078</name>
</gene>
<feature type="region of interest" description="Disordered" evidence="1">
    <location>
        <begin position="263"/>
        <end position="302"/>
    </location>
</feature>
<dbReference type="OrthoDB" id="1045432at2"/>
<proteinExistence type="predicted"/>
<keyword evidence="5" id="KW-1185">Reference proteome</keyword>
<dbReference type="Proteomes" id="UP000042527">
    <property type="component" value="Unassembled WGS sequence"/>
</dbReference>
<dbReference type="GO" id="GO:0003677">
    <property type="term" value="F:DNA binding"/>
    <property type="evidence" value="ECO:0007669"/>
    <property type="project" value="InterPro"/>
</dbReference>
<dbReference type="AlphaFoldDB" id="A0A0B7H266"/>
<dbReference type="NCBIfam" id="TIGR00616">
    <property type="entry name" value="rect"/>
    <property type="match status" value="1"/>
</dbReference>
<evidence type="ECO:0000313" key="5">
    <source>
        <dbReference type="Proteomes" id="UP000042527"/>
    </source>
</evidence>
<accession>A0A0B7H266</accession>
<sequence>MNVNNTNKNQVTAKTKGGDLRSMIMANMDMFKMALPKAITPERMTRIAMTAVTRNPKLALCNQNSFFGALLTAAQLGLEVNTPLGQAYLLPYDSKNGLQCQFQLGYQGMLELAYRSGQFKRIKAVVVHEGDEFTYSYGLNAILEHTPSGNGNPTHVYALYELTNGGVDFEVWTWEKVMQHGMTFSKSFGNGPWQTAPEEMAKKTVLKALLKYAPKAVELAEAANLDEGIIDKKLVRNDGIAEIVTNIEYTEPVQQQTAVQYAEQDPVNANGKTRSSERQKSGAAAQMSKEQQMANEDEQAIEKFELQQNAMFDIAPEFPM</sequence>
<reference evidence="5" key="1">
    <citation type="submission" date="2015-01" db="EMBL/GenBank/DDBJ databases">
        <authorList>
            <person name="Manzoor Shahid"/>
            <person name="Zubair Saima"/>
        </authorList>
    </citation>
    <scope>NUCLEOTIDE SEQUENCE [LARGE SCALE GENOMIC DNA]</scope>
    <source>
        <strain evidence="5">V1</strain>
    </source>
</reference>
<dbReference type="RefSeq" id="WP_024751741.1">
    <property type="nucleotide sequence ID" value="NZ_CDNC01000047.1"/>
</dbReference>
<evidence type="ECO:0000313" key="3">
    <source>
        <dbReference type="EMBL" id="QEJ97477.1"/>
    </source>
</evidence>
<dbReference type="GeneID" id="57753277"/>
<name>A0A0B7H266_TREPH</name>
<dbReference type="InterPro" id="IPR018330">
    <property type="entry name" value="RecT_fam"/>
</dbReference>
<dbReference type="GO" id="GO:0006259">
    <property type="term" value="P:DNA metabolic process"/>
    <property type="evidence" value="ECO:0007669"/>
    <property type="project" value="InterPro"/>
</dbReference>
<dbReference type="EMBL" id="CP042817">
    <property type="protein sequence ID" value="QEJ98101.1"/>
    <property type="molecule type" value="Genomic_DNA"/>
</dbReference>
<evidence type="ECO:0000313" key="4">
    <source>
        <dbReference type="EMBL" id="QEJ98101.1"/>
    </source>
</evidence>
<dbReference type="EMBL" id="CP042817">
    <property type="protein sequence ID" value="QEJ97477.1"/>
    <property type="molecule type" value="Genomic_DNA"/>
</dbReference>
<reference evidence="3 6" key="3">
    <citation type="submission" date="2019-08" db="EMBL/GenBank/DDBJ databases">
        <authorList>
            <person name="Kuhnert P."/>
        </authorList>
    </citation>
    <scope>NUCLEOTIDE SEQUENCE [LARGE SCALE GENOMIC DNA]</scope>
    <source>
        <strain evidence="3 6">B36.5</strain>
    </source>
</reference>
<evidence type="ECO:0000313" key="2">
    <source>
        <dbReference type="EMBL" id="CEM63011.1"/>
    </source>
</evidence>
<evidence type="ECO:0000256" key="1">
    <source>
        <dbReference type="SAM" id="MobiDB-lite"/>
    </source>
</evidence>